<feature type="region of interest" description="Disordered" evidence="1">
    <location>
        <begin position="217"/>
        <end position="257"/>
    </location>
</feature>
<dbReference type="EMBL" id="CAEZTR010000139">
    <property type="protein sequence ID" value="CAB4588034.1"/>
    <property type="molecule type" value="Genomic_DNA"/>
</dbReference>
<sequence>MNNFESGRARTFKKRLQCVGVALFGRARDPVRRTKLLCNVDGKRNVLAFDCPNGMHKNQVFGAKAETAAFTFAIAELSMHVESVEDGRRGESPVKELLSGEFVDGDMTPLATRNGFSGRQFHDVGVPVSLPGRVVVMPNGWPAFTGPRNRDRRGKVHGDGAKVLNNDEVTIGESGRDEFANLGDVGLGCRFRTMEPQRPIGPSTDREVGEENVHISLTGHGPNFESGTMQRVDPRIGHDGHSISTAETERKHSARGH</sequence>
<name>A0A6J6FLZ2_9ZZZZ</name>
<organism evidence="2">
    <name type="scientific">freshwater metagenome</name>
    <dbReference type="NCBI Taxonomy" id="449393"/>
    <lineage>
        <taxon>unclassified sequences</taxon>
        <taxon>metagenomes</taxon>
        <taxon>ecological metagenomes</taxon>
    </lineage>
</organism>
<dbReference type="AlphaFoldDB" id="A0A6J6FLZ2"/>
<evidence type="ECO:0000313" key="2">
    <source>
        <dbReference type="EMBL" id="CAB4588034.1"/>
    </source>
</evidence>
<feature type="compositionally biased region" description="Basic and acidic residues" evidence="1">
    <location>
        <begin position="232"/>
        <end position="251"/>
    </location>
</feature>
<proteinExistence type="predicted"/>
<evidence type="ECO:0000256" key="1">
    <source>
        <dbReference type="SAM" id="MobiDB-lite"/>
    </source>
</evidence>
<gene>
    <name evidence="2" type="ORF">UFOPK1711_01660</name>
</gene>
<reference evidence="2" key="1">
    <citation type="submission" date="2020-05" db="EMBL/GenBank/DDBJ databases">
        <authorList>
            <person name="Chiriac C."/>
            <person name="Salcher M."/>
            <person name="Ghai R."/>
            <person name="Kavagutti S V."/>
        </authorList>
    </citation>
    <scope>NUCLEOTIDE SEQUENCE</scope>
</reference>
<accession>A0A6J6FLZ2</accession>
<protein>
    <submittedName>
        <fullName evidence="2">Unannotated protein</fullName>
    </submittedName>
</protein>